<evidence type="ECO:0000313" key="1">
    <source>
        <dbReference type="EMBL" id="MPC54579.1"/>
    </source>
</evidence>
<reference evidence="1 2" key="1">
    <citation type="submission" date="2019-05" db="EMBL/GenBank/DDBJ databases">
        <title>Another draft genome of Portunus trituberculatus and its Hox gene families provides insights of decapod evolution.</title>
        <authorList>
            <person name="Jeong J.-H."/>
            <person name="Song I."/>
            <person name="Kim S."/>
            <person name="Choi T."/>
            <person name="Kim D."/>
            <person name="Ryu S."/>
            <person name="Kim W."/>
        </authorList>
    </citation>
    <scope>NUCLEOTIDE SEQUENCE [LARGE SCALE GENOMIC DNA]</scope>
    <source>
        <tissue evidence="1">Muscle</tissue>
    </source>
</reference>
<name>A0A5B7GAD9_PORTR</name>
<proteinExistence type="predicted"/>
<keyword evidence="2" id="KW-1185">Reference proteome</keyword>
<gene>
    <name evidence="1" type="ORF">E2C01_048500</name>
</gene>
<dbReference type="AlphaFoldDB" id="A0A5B7GAD9"/>
<accession>A0A5B7GAD9</accession>
<comment type="caution">
    <text evidence="1">The sequence shown here is derived from an EMBL/GenBank/DDBJ whole genome shotgun (WGS) entry which is preliminary data.</text>
</comment>
<organism evidence="1 2">
    <name type="scientific">Portunus trituberculatus</name>
    <name type="common">Swimming crab</name>
    <name type="synonym">Neptunus trituberculatus</name>
    <dbReference type="NCBI Taxonomy" id="210409"/>
    <lineage>
        <taxon>Eukaryota</taxon>
        <taxon>Metazoa</taxon>
        <taxon>Ecdysozoa</taxon>
        <taxon>Arthropoda</taxon>
        <taxon>Crustacea</taxon>
        <taxon>Multicrustacea</taxon>
        <taxon>Malacostraca</taxon>
        <taxon>Eumalacostraca</taxon>
        <taxon>Eucarida</taxon>
        <taxon>Decapoda</taxon>
        <taxon>Pleocyemata</taxon>
        <taxon>Brachyura</taxon>
        <taxon>Eubrachyura</taxon>
        <taxon>Portunoidea</taxon>
        <taxon>Portunidae</taxon>
        <taxon>Portuninae</taxon>
        <taxon>Portunus</taxon>
    </lineage>
</organism>
<evidence type="ECO:0000313" key="2">
    <source>
        <dbReference type="Proteomes" id="UP000324222"/>
    </source>
</evidence>
<dbReference type="EMBL" id="VSRR010012465">
    <property type="protein sequence ID" value="MPC54579.1"/>
    <property type="molecule type" value="Genomic_DNA"/>
</dbReference>
<dbReference type="Proteomes" id="UP000324222">
    <property type="component" value="Unassembled WGS sequence"/>
</dbReference>
<sequence length="208" mass="22395">MVVVVVVVVVSRPFTLRRDIVDSVLDAFQFVRPSHNSAAKRLSAVDRVVRLSQDDCVKGCIFVGLAWIICHGERRTTGSRRRHSSCGSRTGSASGGGLRFREKCFLGRFMGRGTHEHSEAPHIRCGCNWKAGLGGRLMVKGCGEEEARAAADVPSCILGALSHNAVNAMVAEGGSPPVKLCNLHRNLGADIDELVCRSQSPQPILPPN</sequence>
<protein>
    <submittedName>
        <fullName evidence="1">Uncharacterized protein</fullName>
    </submittedName>
</protein>